<sequence>MITSLGLRFNLWFLGYLLWRQQRVSSVTWPSGSRMGNSGSAASCVKGELKLKLQKGLRNEVIKRLQKGLDRPNSAASLVYRLI</sequence>
<evidence type="ECO:0000256" key="1">
    <source>
        <dbReference type="SAM" id="SignalP"/>
    </source>
</evidence>
<dbReference type="VEuPathDB" id="FungiDB:ASPZODRAFT_2071155"/>
<organism evidence="2 3">
    <name type="scientific">Penicilliopsis zonata CBS 506.65</name>
    <dbReference type="NCBI Taxonomy" id="1073090"/>
    <lineage>
        <taxon>Eukaryota</taxon>
        <taxon>Fungi</taxon>
        <taxon>Dikarya</taxon>
        <taxon>Ascomycota</taxon>
        <taxon>Pezizomycotina</taxon>
        <taxon>Eurotiomycetes</taxon>
        <taxon>Eurotiomycetidae</taxon>
        <taxon>Eurotiales</taxon>
        <taxon>Aspergillaceae</taxon>
        <taxon>Penicilliopsis</taxon>
    </lineage>
</organism>
<reference evidence="3" key="1">
    <citation type="journal article" date="2017" name="Genome Biol.">
        <title>Comparative genomics reveals high biological diversity and specific adaptations in the industrially and medically important fungal genus Aspergillus.</title>
        <authorList>
            <person name="de Vries R.P."/>
            <person name="Riley R."/>
            <person name="Wiebenga A."/>
            <person name="Aguilar-Osorio G."/>
            <person name="Amillis S."/>
            <person name="Uchima C.A."/>
            <person name="Anderluh G."/>
            <person name="Asadollahi M."/>
            <person name="Askin M."/>
            <person name="Barry K."/>
            <person name="Battaglia E."/>
            <person name="Bayram O."/>
            <person name="Benocci T."/>
            <person name="Braus-Stromeyer S.A."/>
            <person name="Caldana C."/>
            <person name="Canovas D."/>
            <person name="Cerqueira G.C."/>
            <person name="Chen F."/>
            <person name="Chen W."/>
            <person name="Choi C."/>
            <person name="Clum A."/>
            <person name="Dos Santos R.A."/>
            <person name="Damasio A.R."/>
            <person name="Diallinas G."/>
            <person name="Emri T."/>
            <person name="Fekete E."/>
            <person name="Flipphi M."/>
            <person name="Freyberg S."/>
            <person name="Gallo A."/>
            <person name="Gournas C."/>
            <person name="Habgood R."/>
            <person name="Hainaut M."/>
            <person name="Harispe M.L."/>
            <person name="Henrissat B."/>
            <person name="Hilden K.S."/>
            <person name="Hope R."/>
            <person name="Hossain A."/>
            <person name="Karabika E."/>
            <person name="Karaffa L."/>
            <person name="Karanyi Z."/>
            <person name="Krasevec N."/>
            <person name="Kuo A."/>
            <person name="Kusch H."/>
            <person name="LaButti K."/>
            <person name="Lagendijk E.L."/>
            <person name="Lapidus A."/>
            <person name="Levasseur A."/>
            <person name="Lindquist E."/>
            <person name="Lipzen A."/>
            <person name="Logrieco A.F."/>
            <person name="MacCabe A."/>
            <person name="Maekelae M.R."/>
            <person name="Malavazi I."/>
            <person name="Melin P."/>
            <person name="Meyer V."/>
            <person name="Mielnichuk N."/>
            <person name="Miskei M."/>
            <person name="Molnar A.P."/>
            <person name="Mule G."/>
            <person name="Ngan C.Y."/>
            <person name="Orejas M."/>
            <person name="Orosz E."/>
            <person name="Ouedraogo J.P."/>
            <person name="Overkamp K.M."/>
            <person name="Park H.-S."/>
            <person name="Perrone G."/>
            <person name="Piumi F."/>
            <person name="Punt P.J."/>
            <person name="Ram A.F."/>
            <person name="Ramon A."/>
            <person name="Rauscher S."/>
            <person name="Record E."/>
            <person name="Riano-Pachon D.M."/>
            <person name="Robert V."/>
            <person name="Roehrig J."/>
            <person name="Ruller R."/>
            <person name="Salamov A."/>
            <person name="Salih N.S."/>
            <person name="Samson R.A."/>
            <person name="Sandor E."/>
            <person name="Sanguinetti M."/>
            <person name="Schuetze T."/>
            <person name="Sepcic K."/>
            <person name="Shelest E."/>
            <person name="Sherlock G."/>
            <person name="Sophianopoulou V."/>
            <person name="Squina F.M."/>
            <person name="Sun H."/>
            <person name="Susca A."/>
            <person name="Todd R.B."/>
            <person name="Tsang A."/>
            <person name="Unkles S.E."/>
            <person name="van de Wiele N."/>
            <person name="van Rossen-Uffink D."/>
            <person name="Oliveira J.V."/>
            <person name="Vesth T.C."/>
            <person name="Visser J."/>
            <person name="Yu J.-H."/>
            <person name="Zhou M."/>
            <person name="Andersen M.R."/>
            <person name="Archer D.B."/>
            <person name="Baker S.E."/>
            <person name="Benoit I."/>
            <person name="Brakhage A.A."/>
            <person name="Braus G.H."/>
            <person name="Fischer R."/>
            <person name="Frisvad J.C."/>
            <person name="Goldman G.H."/>
            <person name="Houbraken J."/>
            <person name="Oakley B."/>
            <person name="Pocsi I."/>
            <person name="Scazzocchio C."/>
            <person name="Seiboth B."/>
            <person name="vanKuyk P.A."/>
            <person name="Wortman J."/>
            <person name="Dyer P.S."/>
            <person name="Grigoriev I.V."/>
        </authorList>
    </citation>
    <scope>NUCLEOTIDE SEQUENCE [LARGE SCALE GENOMIC DNA]</scope>
    <source>
        <strain evidence="3">CBS 506.65</strain>
    </source>
</reference>
<dbReference type="RefSeq" id="XP_022580690.1">
    <property type="nucleotide sequence ID" value="XM_022727652.1"/>
</dbReference>
<dbReference type="EMBL" id="KV878343">
    <property type="protein sequence ID" value="OJJ46180.1"/>
    <property type="molecule type" value="Genomic_DNA"/>
</dbReference>
<feature type="signal peptide" evidence="1">
    <location>
        <begin position="1"/>
        <end position="26"/>
    </location>
</feature>
<evidence type="ECO:0000313" key="3">
    <source>
        <dbReference type="Proteomes" id="UP000184188"/>
    </source>
</evidence>
<proteinExistence type="predicted"/>
<dbReference type="GeneID" id="34614116"/>
<protein>
    <submittedName>
        <fullName evidence="2">Uncharacterized protein</fullName>
    </submittedName>
</protein>
<keyword evidence="3" id="KW-1185">Reference proteome</keyword>
<dbReference type="Proteomes" id="UP000184188">
    <property type="component" value="Unassembled WGS sequence"/>
</dbReference>
<evidence type="ECO:0000313" key="2">
    <source>
        <dbReference type="EMBL" id="OJJ46180.1"/>
    </source>
</evidence>
<feature type="chain" id="PRO_5012159996" evidence="1">
    <location>
        <begin position="27"/>
        <end position="83"/>
    </location>
</feature>
<gene>
    <name evidence="2" type="ORF">ASPZODRAFT_2071155</name>
</gene>
<dbReference type="AlphaFoldDB" id="A0A1L9SG18"/>
<name>A0A1L9SG18_9EURO</name>
<keyword evidence="1" id="KW-0732">Signal</keyword>
<accession>A0A1L9SG18</accession>